<dbReference type="PANTHER" id="PTHR10901:SF9">
    <property type="entry name" value="TROPOMODULIN-4"/>
    <property type="match status" value="1"/>
</dbReference>
<dbReference type="Gene3D" id="3.80.10.10">
    <property type="entry name" value="Ribonuclease Inhibitor"/>
    <property type="match status" value="1"/>
</dbReference>
<dbReference type="GO" id="GO:0051694">
    <property type="term" value="P:pointed-end actin filament capping"/>
    <property type="evidence" value="ECO:0007669"/>
    <property type="project" value="InterPro"/>
</dbReference>
<evidence type="ECO:0000256" key="1">
    <source>
        <dbReference type="ARBA" id="ARBA00004245"/>
    </source>
</evidence>
<proteinExistence type="predicted"/>
<comment type="subcellular location">
    <subcellularLocation>
        <location evidence="1">Cytoplasm</location>
        <location evidence="1">Cytoskeleton</location>
    </subcellularLocation>
</comment>
<dbReference type="InterPro" id="IPR032675">
    <property type="entry name" value="LRR_dom_sf"/>
</dbReference>
<protein>
    <submittedName>
        <fullName evidence="4">Uncharacterized protein</fullName>
    </submittedName>
</protein>
<dbReference type="PANTHER" id="PTHR10901">
    <property type="entry name" value="TROPOMODULIN"/>
    <property type="match status" value="1"/>
</dbReference>
<evidence type="ECO:0000256" key="3">
    <source>
        <dbReference type="ARBA" id="ARBA00023212"/>
    </source>
</evidence>
<accession>A0A8J6F1Q1</accession>
<evidence type="ECO:0000313" key="4">
    <source>
        <dbReference type="EMBL" id="KAG9479188.1"/>
    </source>
</evidence>
<gene>
    <name evidence="4" type="ORF">GDO78_012720</name>
</gene>
<reference evidence="4" key="1">
    <citation type="thesis" date="2020" institute="ProQuest LLC" country="789 East Eisenhower Parkway, Ann Arbor, MI, USA">
        <title>Comparative Genomics and Chromosome Evolution.</title>
        <authorList>
            <person name="Mudd A.B."/>
        </authorList>
    </citation>
    <scope>NUCLEOTIDE SEQUENCE</scope>
    <source>
        <strain evidence="4">HN-11 Male</strain>
        <tissue evidence="4">Kidney and liver</tissue>
    </source>
</reference>
<organism evidence="4 5">
    <name type="scientific">Eleutherodactylus coqui</name>
    <name type="common">Puerto Rican coqui</name>
    <dbReference type="NCBI Taxonomy" id="57060"/>
    <lineage>
        <taxon>Eukaryota</taxon>
        <taxon>Metazoa</taxon>
        <taxon>Chordata</taxon>
        <taxon>Craniata</taxon>
        <taxon>Vertebrata</taxon>
        <taxon>Euteleostomi</taxon>
        <taxon>Amphibia</taxon>
        <taxon>Batrachia</taxon>
        <taxon>Anura</taxon>
        <taxon>Neobatrachia</taxon>
        <taxon>Hyloidea</taxon>
        <taxon>Eleutherodactylidae</taxon>
        <taxon>Eleutherodactylinae</taxon>
        <taxon>Eleutherodactylus</taxon>
        <taxon>Eleutherodactylus</taxon>
    </lineage>
</organism>
<dbReference type="InterPro" id="IPR004934">
    <property type="entry name" value="TMOD"/>
</dbReference>
<dbReference type="GO" id="GO:0007015">
    <property type="term" value="P:actin filament organization"/>
    <property type="evidence" value="ECO:0007669"/>
    <property type="project" value="TreeGrafter"/>
</dbReference>
<dbReference type="Proteomes" id="UP000770717">
    <property type="component" value="Unassembled WGS sequence"/>
</dbReference>
<dbReference type="SUPFAM" id="SSF52047">
    <property type="entry name" value="RNI-like"/>
    <property type="match status" value="1"/>
</dbReference>
<keyword evidence="3" id="KW-0206">Cytoskeleton</keyword>
<comment type="caution">
    <text evidence="4">The sequence shown here is derived from an EMBL/GenBank/DDBJ whole genome shotgun (WGS) entry which is preliminary data.</text>
</comment>
<name>A0A8J6F1Q1_ELECQ</name>
<dbReference type="GO" id="GO:0005865">
    <property type="term" value="C:striated muscle thin filament"/>
    <property type="evidence" value="ECO:0007669"/>
    <property type="project" value="TreeGrafter"/>
</dbReference>
<evidence type="ECO:0000313" key="5">
    <source>
        <dbReference type="Proteomes" id="UP000770717"/>
    </source>
</evidence>
<dbReference type="AlphaFoldDB" id="A0A8J6F1Q1"/>
<dbReference type="OrthoDB" id="2163268at2759"/>
<keyword evidence="5" id="KW-1185">Reference proteome</keyword>
<dbReference type="EMBL" id="WNTK01000008">
    <property type="protein sequence ID" value="KAG9479188.1"/>
    <property type="molecule type" value="Genomic_DNA"/>
</dbReference>
<dbReference type="GO" id="GO:0005523">
    <property type="term" value="F:tropomyosin binding"/>
    <property type="evidence" value="ECO:0007669"/>
    <property type="project" value="InterPro"/>
</dbReference>
<evidence type="ECO:0000256" key="2">
    <source>
        <dbReference type="ARBA" id="ARBA00022490"/>
    </source>
</evidence>
<sequence>MIKENKTLEILNIESNFISSAGMLAVIKAMKANATVTELKVDNQVKFYSLGSQGSSKTQRIFEAPHTKACPIRGRMDLIP</sequence>
<keyword evidence="2" id="KW-0963">Cytoplasm</keyword>
<dbReference type="GO" id="GO:0006936">
    <property type="term" value="P:muscle contraction"/>
    <property type="evidence" value="ECO:0007669"/>
    <property type="project" value="TreeGrafter"/>
</dbReference>
<dbReference type="GO" id="GO:0030239">
    <property type="term" value="P:myofibril assembly"/>
    <property type="evidence" value="ECO:0007669"/>
    <property type="project" value="TreeGrafter"/>
</dbReference>